<evidence type="ECO:0000256" key="14">
    <source>
        <dbReference type="ARBA" id="ARBA00023163"/>
    </source>
</evidence>
<feature type="domain" description="WRKY" evidence="19">
    <location>
        <begin position="550"/>
        <end position="608"/>
    </location>
</feature>
<dbReference type="Gene3D" id="3.40.50.300">
    <property type="entry name" value="P-loop containing nucleotide triphosphate hydrolases"/>
    <property type="match status" value="1"/>
</dbReference>
<evidence type="ECO:0000256" key="8">
    <source>
        <dbReference type="ARBA" id="ARBA00022741"/>
    </source>
</evidence>
<keyword evidence="7" id="KW-0677">Repeat</keyword>
<dbReference type="GO" id="GO:0043565">
    <property type="term" value="F:sequence-specific DNA binding"/>
    <property type="evidence" value="ECO:0007669"/>
    <property type="project" value="InterPro"/>
</dbReference>
<dbReference type="Pfam" id="PF00265">
    <property type="entry name" value="TK"/>
    <property type="match status" value="1"/>
</dbReference>
<dbReference type="InterPro" id="IPR001267">
    <property type="entry name" value="Thymidine_kinase"/>
</dbReference>
<dbReference type="InterPro" id="IPR036576">
    <property type="entry name" value="WRKY_dom_sf"/>
</dbReference>
<dbReference type="InterPro" id="IPR027417">
    <property type="entry name" value="P-loop_NTPase"/>
</dbReference>
<keyword evidence="11" id="KW-0067">ATP-binding</keyword>
<evidence type="ECO:0000256" key="6">
    <source>
        <dbReference type="ARBA" id="ARBA00022723"/>
    </source>
</evidence>
<dbReference type="PANTHER" id="PTHR11441">
    <property type="entry name" value="THYMIDINE KINASE"/>
    <property type="match status" value="1"/>
</dbReference>
<evidence type="ECO:0000256" key="18">
    <source>
        <dbReference type="SAM" id="MobiDB-lite"/>
    </source>
</evidence>
<evidence type="ECO:0000259" key="19">
    <source>
        <dbReference type="PROSITE" id="PS50811"/>
    </source>
</evidence>
<evidence type="ECO:0000256" key="9">
    <source>
        <dbReference type="ARBA" id="ARBA00022777"/>
    </source>
</evidence>
<organism evidence="20 21">
    <name type="scientific">Musa balbisiana</name>
    <name type="common">Banana</name>
    <dbReference type="NCBI Taxonomy" id="52838"/>
    <lineage>
        <taxon>Eukaryota</taxon>
        <taxon>Viridiplantae</taxon>
        <taxon>Streptophyta</taxon>
        <taxon>Embryophyta</taxon>
        <taxon>Tracheophyta</taxon>
        <taxon>Spermatophyta</taxon>
        <taxon>Magnoliopsida</taxon>
        <taxon>Liliopsida</taxon>
        <taxon>Zingiberales</taxon>
        <taxon>Musaceae</taxon>
        <taxon>Musa</taxon>
    </lineage>
</organism>
<dbReference type="GO" id="GO:0042802">
    <property type="term" value="F:identical protein binding"/>
    <property type="evidence" value="ECO:0007669"/>
    <property type="project" value="UniProtKB-ARBA"/>
</dbReference>
<keyword evidence="6" id="KW-0479">Metal-binding</keyword>
<comment type="caution">
    <text evidence="20">The sequence shown here is derived from an EMBL/GenBank/DDBJ whole genome shotgun (WGS) entry which is preliminary data.</text>
</comment>
<evidence type="ECO:0000256" key="11">
    <source>
        <dbReference type="ARBA" id="ARBA00022840"/>
    </source>
</evidence>
<evidence type="ECO:0000313" key="20">
    <source>
        <dbReference type="EMBL" id="THU62188.1"/>
    </source>
</evidence>
<keyword evidence="10" id="KW-0862">Zinc</keyword>
<dbReference type="STRING" id="52838.A0A4S8JJB9"/>
<dbReference type="EC" id="2.7.1.21" evidence="3"/>
<evidence type="ECO:0000256" key="2">
    <source>
        <dbReference type="ARBA" id="ARBA00007587"/>
    </source>
</evidence>
<evidence type="ECO:0000256" key="16">
    <source>
        <dbReference type="ARBA" id="ARBA00048254"/>
    </source>
</evidence>
<dbReference type="InterPro" id="IPR020633">
    <property type="entry name" value="Thymidine_kinase_CS"/>
</dbReference>
<dbReference type="GO" id="GO:0046104">
    <property type="term" value="P:thymidine metabolic process"/>
    <property type="evidence" value="ECO:0007669"/>
    <property type="project" value="TreeGrafter"/>
</dbReference>
<reference evidence="20 21" key="1">
    <citation type="journal article" date="2019" name="Nat. Plants">
        <title>Genome sequencing of Musa balbisiana reveals subgenome evolution and function divergence in polyploid bananas.</title>
        <authorList>
            <person name="Yao X."/>
        </authorList>
    </citation>
    <scope>NUCLEOTIDE SEQUENCE [LARGE SCALE GENOMIC DNA]</scope>
    <source>
        <strain evidence="21">cv. DH-PKW</strain>
        <tissue evidence="20">Leaves</tissue>
    </source>
</reference>
<dbReference type="InterPro" id="IPR003657">
    <property type="entry name" value="WRKY_dom"/>
</dbReference>
<dbReference type="Proteomes" id="UP000317650">
    <property type="component" value="Chromosome 1"/>
</dbReference>
<keyword evidence="15" id="KW-0539">Nucleus</keyword>
<dbReference type="GO" id="GO:0006950">
    <property type="term" value="P:response to stress"/>
    <property type="evidence" value="ECO:0007669"/>
    <property type="project" value="UniProtKB-ARBA"/>
</dbReference>
<dbReference type="SUPFAM" id="SSF57716">
    <property type="entry name" value="Glucocorticoid receptor-like (DNA-binding domain)"/>
    <property type="match status" value="1"/>
</dbReference>
<dbReference type="AlphaFoldDB" id="A0A4S8JJB9"/>
<dbReference type="FunFam" id="2.20.25.80:FF:000006">
    <property type="entry name" value="WRKY transcription factor"/>
    <property type="match status" value="1"/>
</dbReference>
<comment type="similarity">
    <text evidence="2 17">Belongs to the thymidine kinase family.</text>
</comment>
<evidence type="ECO:0000256" key="4">
    <source>
        <dbReference type="ARBA" id="ARBA00022634"/>
    </source>
</evidence>
<name>A0A4S8JJB9_MUSBA</name>
<evidence type="ECO:0000256" key="7">
    <source>
        <dbReference type="ARBA" id="ARBA00022737"/>
    </source>
</evidence>
<evidence type="ECO:0000256" key="10">
    <source>
        <dbReference type="ARBA" id="ARBA00022833"/>
    </source>
</evidence>
<evidence type="ECO:0000313" key="21">
    <source>
        <dbReference type="Proteomes" id="UP000317650"/>
    </source>
</evidence>
<evidence type="ECO:0000256" key="12">
    <source>
        <dbReference type="ARBA" id="ARBA00023015"/>
    </source>
</evidence>
<evidence type="ECO:0000256" key="3">
    <source>
        <dbReference type="ARBA" id="ARBA00012118"/>
    </source>
</evidence>
<dbReference type="GO" id="GO:0003700">
    <property type="term" value="F:DNA-binding transcription factor activity"/>
    <property type="evidence" value="ECO:0007669"/>
    <property type="project" value="InterPro"/>
</dbReference>
<accession>A0A4S8JJB9</accession>
<dbReference type="GO" id="GO:0005524">
    <property type="term" value="F:ATP binding"/>
    <property type="evidence" value="ECO:0007669"/>
    <property type="project" value="UniProtKB-KW"/>
</dbReference>
<sequence length="929" mass="100523">MISMRSIIIMVMRSRLFPIPSSFHSPPPHLLPLIRSSPLLRSRAQPPPLCLARSPFRSSSSCPAVAVLGANDPLPMESRSPVGEIHVILGPMFAGKTTALLRRMQDEVDCGRSVAMVKSDKDTRYGLDSVVTHDGMKMPCFALSELSSFRDKLGIEAYDKLNVIGIDEAQFFEDLYDFCCNAADHDGKIVVVAGLDGDYLRRSFGSVLDIVPLADSVTKLTARCEICGRRAFFTLRKTNETQTELIGGADVYMPVCRQHYVDGQVAIEATRTIFAVRSSTLAQNSLLDPEMVGNPELSYGDLGGRGAAGGPPAPEMLFEDCGAGSDGWKGEEMSGREGRPDPGVSALAGANGARYKSMPPARLPITRAPCLTIPPGFSPSALLESPVLLTNMKAEPSPTTGTLNLSSVIDKTVCSYTLSSAKDASDVSAYDGGNSGDFEFKPHVPASYNLGLSSLRSMGSVGIIQAVQEPPVQNQSRSQDRNCITCNNELSPLASAPNSTTKVSNLRSSLPAEAASGDLQLTKCSEQSSQMSQSDPSEPTPSSLLEKSAEDGFNWRKYGQKHVKGSEYPRSYYKCTHPNCEMKKQIERSHDGQITGIIYIGKHDHPKPHPNRRLAAGAILPCQEEEKTDNFSSLMSAEDESTSAPGPTYHQADPNSTTELSPASISENDVKVGCGQSDNCDEVAGDADLESKRRKIEINNNDAASIGKMNHEPRVVVQTLSEVDILDDGYRWRKYGQKVVKGNPNPRSYYKCTSAGCPVRKHVERASHDPKAVITTYEGKHNHDVPAAKTANHEASASMVTDGDNSLSIHASAALNGMMRMRHFTHPFIQMESNAISLDLGVGISPVQSEITNEKQQCLENFQIQHHQPQCVDSGNLAIQTTPLSNFHGSSHTRIYPSGEDKGEGFTFKATPMSSDLYYSAAGNLVMGP</sequence>
<evidence type="ECO:0000256" key="5">
    <source>
        <dbReference type="ARBA" id="ARBA00022679"/>
    </source>
</evidence>
<dbReference type="Gene3D" id="2.20.25.80">
    <property type="entry name" value="WRKY domain"/>
    <property type="match status" value="2"/>
</dbReference>
<keyword evidence="14" id="KW-0804">Transcription</keyword>
<keyword evidence="12" id="KW-0805">Transcription regulation</keyword>
<dbReference type="GO" id="GO:0004797">
    <property type="term" value="F:thymidine kinase activity"/>
    <property type="evidence" value="ECO:0007669"/>
    <property type="project" value="UniProtKB-EC"/>
</dbReference>
<proteinExistence type="inferred from homology"/>
<keyword evidence="9" id="KW-0418">Kinase</keyword>
<dbReference type="SUPFAM" id="SSF52540">
    <property type="entry name" value="P-loop containing nucleoside triphosphate hydrolases"/>
    <property type="match status" value="1"/>
</dbReference>
<evidence type="ECO:0000256" key="17">
    <source>
        <dbReference type="RuleBase" id="RU004165"/>
    </source>
</evidence>
<protein>
    <recommendedName>
        <fullName evidence="3">thymidine kinase</fullName>
        <ecNumber evidence="3">2.7.1.21</ecNumber>
    </recommendedName>
</protein>
<keyword evidence="5" id="KW-0808">Transferase</keyword>
<keyword evidence="8" id="KW-0547">Nucleotide-binding</keyword>
<dbReference type="PROSITE" id="PS00603">
    <property type="entry name" value="TK_CELLULAR_TYPE"/>
    <property type="match status" value="1"/>
</dbReference>
<feature type="compositionally biased region" description="Polar residues" evidence="18">
    <location>
        <begin position="653"/>
        <end position="663"/>
    </location>
</feature>
<dbReference type="EMBL" id="PYDT01000004">
    <property type="protein sequence ID" value="THU62188.1"/>
    <property type="molecule type" value="Genomic_DNA"/>
</dbReference>
<dbReference type="FunFam" id="3.30.60.20:FF:000051">
    <property type="entry name" value="Thymidine kinase"/>
    <property type="match status" value="1"/>
</dbReference>
<keyword evidence="21" id="KW-1185">Reference proteome</keyword>
<comment type="catalytic activity">
    <reaction evidence="16">
        <text>thymidine + ATP = dTMP + ADP + H(+)</text>
        <dbReference type="Rhea" id="RHEA:19129"/>
        <dbReference type="ChEBI" id="CHEBI:15378"/>
        <dbReference type="ChEBI" id="CHEBI:17748"/>
        <dbReference type="ChEBI" id="CHEBI:30616"/>
        <dbReference type="ChEBI" id="CHEBI:63528"/>
        <dbReference type="ChEBI" id="CHEBI:456216"/>
        <dbReference type="EC" id="2.7.1.21"/>
    </reaction>
</comment>
<dbReference type="SMART" id="SM00774">
    <property type="entry name" value="WRKY"/>
    <property type="match status" value="2"/>
</dbReference>
<evidence type="ECO:0000256" key="15">
    <source>
        <dbReference type="ARBA" id="ARBA00023242"/>
    </source>
</evidence>
<dbReference type="Pfam" id="PF03106">
    <property type="entry name" value="WRKY"/>
    <property type="match status" value="2"/>
</dbReference>
<dbReference type="FunFam" id="2.20.25.80:FF:000001">
    <property type="entry name" value="WRKY transcription factor 33"/>
    <property type="match status" value="1"/>
</dbReference>
<dbReference type="FunFam" id="3.40.50.300:FF:000948">
    <property type="entry name" value="Thymidine kinase"/>
    <property type="match status" value="1"/>
</dbReference>
<gene>
    <name evidence="20" type="ORF">C4D60_Mb01t02480</name>
</gene>
<feature type="region of interest" description="Disordered" evidence="18">
    <location>
        <begin position="518"/>
        <end position="545"/>
    </location>
</feature>
<dbReference type="GO" id="GO:0005634">
    <property type="term" value="C:nucleus"/>
    <property type="evidence" value="ECO:0007669"/>
    <property type="project" value="UniProtKB-SubCell"/>
</dbReference>
<dbReference type="Gene3D" id="3.30.60.20">
    <property type="match status" value="1"/>
</dbReference>
<keyword evidence="13" id="KW-0238">DNA-binding</keyword>
<dbReference type="GO" id="GO:0046872">
    <property type="term" value="F:metal ion binding"/>
    <property type="evidence" value="ECO:0007669"/>
    <property type="project" value="UniProtKB-KW"/>
</dbReference>
<dbReference type="PANTHER" id="PTHR11441:SF0">
    <property type="entry name" value="THYMIDINE KINASE, CYTOSOLIC"/>
    <property type="match status" value="1"/>
</dbReference>
<feature type="compositionally biased region" description="Polar residues" evidence="18">
    <location>
        <begin position="522"/>
        <end position="545"/>
    </location>
</feature>
<comment type="subcellular location">
    <subcellularLocation>
        <location evidence="1">Nucleus</location>
    </subcellularLocation>
</comment>
<evidence type="ECO:0000256" key="13">
    <source>
        <dbReference type="ARBA" id="ARBA00023125"/>
    </source>
</evidence>
<feature type="region of interest" description="Disordered" evidence="18">
    <location>
        <begin position="626"/>
        <end position="663"/>
    </location>
</feature>
<dbReference type="GO" id="GO:0071897">
    <property type="term" value="P:DNA biosynthetic process"/>
    <property type="evidence" value="ECO:0007669"/>
    <property type="project" value="UniProtKB-KW"/>
</dbReference>
<dbReference type="SUPFAM" id="SSF118290">
    <property type="entry name" value="WRKY DNA-binding domain"/>
    <property type="match status" value="2"/>
</dbReference>
<dbReference type="PROSITE" id="PS50811">
    <property type="entry name" value="WRKY"/>
    <property type="match status" value="2"/>
</dbReference>
<evidence type="ECO:0000256" key="1">
    <source>
        <dbReference type="ARBA" id="ARBA00004123"/>
    </source>
</evidence>
<keyword evidence="4" id="KW-0237">DNA synthesis</keyword>
<feature type="domain" description="WRKY" evidence="19">
    <location>
        <begin position="721"/>
        <end position="786"/>
    </location>
</feature>